<protein>
    <recommendedName>
        <fullName evidence="11">Ig-like domain-containing protein</fullName>
    </recommendedName>
</protein>
<evidence type="ECO:0000256" key="7">
    <source>
        <dbReference type="ARBA" id="ARBA00023157"/>
    </source>
</evidence>
<feature type="domain" description="Ig-like" evidence="11">
    <location>
        <begin position="120"/>
        <end position="210"/>
    </location>
</feature>
<dbReference type="InterPro" id="IPR000353">
    <property type="entry name" value="MHC_II_b_N"/>
</dbReference>
<feature type="transmembrane region" description="Helical" evidence="10">
    <location>
        <begin position="223"/>
        <end position="245"/>
    </location>
</feature>
<keyword evidence="7" id="KW-1015">Disulfide bond</keyword>
<dbReference type="InterPro" id="IPR003597">
    <property type="entry name" value="Ig_C1-set"/>
</dbReference>
<dbReference type="InterPro" id="IPR013783">
    <property type="entry name" value="Ig-like_fold"/>
</dbReference>
<organism evidence="12 13">
    <name type="scientific">Latimeria chalumnae</name>
    <name type="common">Coelacanth</name>
    <dbReference type="NCBI Taxonomy" id="7897"/>
    <lineage>
        <taxon>Eukaryota</taxon>
        <taxon>Metazoa</taxon>
        <taxon>Chordata</taxon>
        <taxon>Craniata</taxon>
        <taxon>Vertebrata</taxon>
        <taxon>Euteleostomi</taxon>
        <taxon>Coelacanthiformes</taxon>
        <taxon>Coelacanthidae</taxon>
        <taxon>Latimeria</taxon>
    </lineage>
</organism>
<reference evidence="13" key="1">
    <citation type="submission" date="2011-08" db="EMBL/GenBank/DDBJ databases">
        <title>The draft genome of Latimeria chalumnae.</title>
        <authorList>
            <person name="Di Palma F."/>
            <person name="Alfoldi J."/>
            <person name="Johnson J."/>
            <person name="Berlin A."/>
            <person name="Gnerre S."/>
            <person name="Jaffe D."/>
            <person name="MacCallum I."/>
            <person name="Young S."/>
            <person name="Walker B.J."/>
            <person name="Lander E."/>
            <person name="Lindblad-Toh K."/>
        </authorList>
    </citation>
    <scope>NUCLEOTIDE SEQUENCE [LARGE SCALE GENOMIC DNA]</scope>
    <source>
        <strain evidence="13">Wild caught</strain>
    </source>
</reference>
<keyword evidence="8" id="KW-0325">Glycoprotein</keyword>
<dbReference type="PROSITE" id="PS50835">
    <property type="entry name" value="IG_LIKE"/>
    <property type="match status" value="1"/>
</dbReference>
<dbReference type="InterPro" id="IPR003006">
    <property type="entry name" value="Ig/MHC_CS"/>
</dbReference>
<dbReference type="GO" id="GO:0002504">
    <property type="term" value="P:antigen processing and presentation of peptide or polysaccharide antigen via MHC class II"/>
    <property type="evidence" value="ECO:0007669"/>
    <property type="project" value="UniProtKB-KW"/>
</dbReference>
<dbReference type="eggNOG" id="ENOG502RYBQ">
    <property type="taxonomic scope" value="Eukaryota"/>
</dbReference>
<name>H3A4I8_LATCH</name>
<dbReference type="InterPro" id="IPR036179">
    <property type="entry name" value="Ig-like_dom_sf"/>
</dbReference>
<evidence type="ECO:0000256" key="2">
    <source>
        <dbReference type="ARBA" id="ARBA00022692"/>
    </source>
</evidence>
<dbReference type="PROSITE" id="PS00290">
    <property type="entry name" value="IG_MHC"/>
    <property type="match status" value="1"/>
</dbReference>
<proteinExistence type="predicted"/>
<dbReference type="InterPro" id="IPR050160">
    <property type="entry name" value="MHC/Immunoglobulin"/>
</dbReference>
<evidence type="ECO:0000256" key="9">
    <source>
        <dbReference type="ARBA" id="ARBA00023182"/>
    </source>
</evidence>
<dbReference type="SMART" id="SM00407">
    <property type="entry name" value="IGc1"/>
    <property type="match status" value="1"/>
</dbReference>
<keyword evidence="4 10" id="KW-1133">Transmembrane helix</keyword>
<dbReference type="Ensembl" id="ENSLACT00000004598.1">
    <property type="protein sequence ID" value="ENSLACP00000004559.1"/>
    <property type="gene ID" value="ENSLACG00000004057.1"/>
</dbReference>
<dbReference type="Pfam" id="PF00969">
    <property type="entry name" value="MHC_II_beta"/>
    <property type="match status" value="1"/>
</dbReference>
<dbReference type="CDD" id="cd05766">
    <property type="entry name" value="IgC1_MHC_II_beta"/>
    <property type="match status" value="1"/>
</dbReference>
<dbReference type="Bgee" id="ENSLACG00000004057">
    <property type="expression patterns" value="Expressed in pelvic fin and 6 other cell types or tissues"/>
</dbReference>
<evidence type="ECO:0000259" key="11">
    <source>
        <dbReference type="PROSITE" id="PS50835"/>
    </source>
</evidence>
<dbReference type="InterPro" id="IPR011162">
    <property type="entry name" value="MHC_I/II-like_Ag-recog"/>
</dbReference>
<accession>H3A4I8</accession>
<evidence type="ECO:0000256" key="1">
    <source>
        <dbReference type="ARBA" id="ARBA00004479"/>
    </source>
</evidence>
<dbReference type="SMART" id="SM00921">
    <property type="entry name" value="MHC_II_beta"/>
    <property type="match status" value="1"/>
</dbReference>
<evidence type="ECO:0000313" key="12">
    <source>
        <dbReference type="Ensembl" id="ENSLACP00000004559.1"/>
    </source>
</evidence>
<keyword evidence="9" id="KW-0491">MHC II</keyword>
<keyword evidence="6 10" id="KW-0472">Membrane</keyword>
<dbReference type="SUPFAM" id="SSF54452">
    <property type="entry name" value="MHC antigen-recognition domain"/>
    <property type="match status" value="1"/>
</dbReference>
<evidence type="ECO:0000256" key="4">
    <source>
        <dbReference type="ARBA" id="ARBA00022989"/>
    </source>
</evidence>
<dbReference type="GeneTree" id="ENSGT00950000183127"/>
<dbReference type="Gene3D" id="3.10.320.10">
    <property type="entry name" value="Class II Histocompatibility Antigen, M Beta Chain, Chain B, domain 1"/>
    <property type="match status" value="1"/>
</dbReference>
<keyword evidence="13" id="KW-1185">Reference proteome</keyword>
<keyword evidence="2 10" id="KW-0812">Transmembrane</keyword>
<dbReference type="HOGENOM" id="CLU_047501_13_1_1"/>
<dbReference type="Proteomes" id="UP000008672">
    <property type="component" value="Unassembled WGS sequence"/>
</dbReference>
<dbReference type="STRING" id="7897.ENSLACP00000004559"/>
<evidence type="ECO:0000256" key="6">
    <source>
        <dbReference type="ARBA" id="ARBA00023136"/>
    </source>
</evidence>
<dbReference type="Pfam" id="PF07654">
    <property type="entry name" value="C1-set"/>
    <property type="match status" value="1"/>
</dbReference>
<dbReference type="FunCoup" id="H3A4I8">
    <property type="interactions" value="322"/>
</dbReference>
<dbReference type="AlphaFoldDB" id="H3A4I8"/>
<evidence type="ECO:0000256" key="8">
    <source>
        <dbReference type="ARBA" id="ARBA00023180"/>
    </source>
</evidence>
<dbReference type="EMBL" id="AFYH01219855">
    <property type="status" value="NOT_ANNOTATED_CDS"/>
    <property type="molecule type" value="Genomic_DNA"/>
</dbReference>
<dbReference type="InParanoid" id="H3A4I8"/>
<reference evidence="12" key="3">
    <citation type="submission" date="2025-09" db="UniProtKB">
        <authorList>
            <consortium name="Ensembl"/>
        </authorList>
    </citation>
    <scope>IDENTIFICATION</scope>
</reference>
<evidence type="ECO:0000313" key="13">
    <source>
        <dbReference type="Proteomes" id="UP000008672"/>
    </source>
</evidence>
<keyword evidence="3" id="KW-0391">Immunity</keyword>
<dbReference type="GO" id="GO:0002250">
    <property type="term" value="P:adaptive immune response"/>
    <property type="evidence" value="ECO:0007669"/>
    <property type="project" value="UniProtKB-KW"/>
</dbReference>
<dbReference type="OMA" id="CAVEHAS"/>
<dbReference type="GO" id="GO:0042613">
    <property type="term" value="C:MHC class II protein complex"/>
    <property type="evidence" value="ECO:0007669"/>
    <property type="project" value="UniProtKB-KW"/>
</dbReference>
<dbReference type="PANTHER" id="PTHR19944">
    <property type="entry name" value="MHC CLASS II-RELATED"/>
    <property type="match status" value="1"/>
</dbReference>
<keyword evidence="5" id="KW-1064">Adaptive immunity</keyword>
<comment type="subcellular location">
    <subcellularLocation>
        <location evidence="1">Membrane</location>
        <topology evidence="1">Single-pass type I membrane protein</topology>
    </subcellularLocation>
</comment>
<evidence type="ECO:0000256" key="3">
    <source>
        <dbReference type="ARBA" id="ARBA00022859"/>
    </source>
</evidence>
<evidence type="ECO:0000256" key="10">
    <source>
        <dbReference type="SAM" id="Phobius"/>
    </source>
</evidence>
<reference evidence="12" key="2">
    <citation type="submission" date="2025-08" db="UniProtKB">
        <authorList>
            <consortium name="Ensembl"/>
        </authorList>
    </citation>
    <scope>IDENTIFICATION</scope>
</reference>
<sequence length="266" mass="30246">VCSAEGRVKVAFIPGLINCDSFLSPAGVSYVYQFTWECYFTNGTQDVQFVIRDIYDGQEQFNLDSRIGHFIGFTEYGRKQAKYFNGQKDYVAQWMTEDDRWCRNNYLWMEDWAIERKVKPQVKITPTKGMSSSHPNMLVCYVTGFFPSKIAVTWLRNGKEVNSHVTSSELLQDGDWTYQIHVFLEMTLKSGDVYTCRVEHSSLPDPLELTWEPGMSESERSKLLTGIGGLVLGVIFVVVGLIVYLRNKKGAPTIQVSQTQGNSLSL</sequence>
<dbReference type="InterPro" id="IPR014745">
    <property type="entry name" value="MHC_II_a/b_N"/>
</dbReference>
<dbReference type="PANTHER" id="PTHR19944:SF99">
    <property type="entry name" value="HLA CLASS II HISTOCOMPATIBILITY ANTIGEN, DRB1 BETA CHAIN"/>
    <property type="match status" value="1"/>
</dbReference>
<dbReference type="InterPro" id="IPR007110">
    <property type="entry name" value="Ig-like_dom"/>
</dbReference>
<evidence type="ECO:0000256" key="5">
    <source>
        <dbReference type="ARBA" id="ARBA00023130"/>
    </source>
</evidence>
<dbReference type="SUPFAM" id="SSF48726">
    <property type="entry name" value="Immunoglobulin"/>
    <property type="match status" value="1"/>
</dbReference>
<dbReference type="Gene3D" id="2.60.40.10">
    <property type="entry name" value="Immunoglobulins"/>
    <property type="match status" value="1"/>
</dbReference>